<sequence>MKILFIGDVVGSPGREMISAHLKELKQTFKPNVTIINGENAAHGKGITEKIYKGFLEQGAQMVTLGNHAWDKREIFDFIGDAKWLVRPANLPKGTPGVGYRIMNLNGTKMAVINLLGRTFMNPADCPFRKADEILTELEGEADVIFVDFHAETTSEKQAMGWYLDGRVSAIIGTHTHVQTADERILPRGTAYLSDSGMTGPLDGILGMDREAVLHRFLTGLPAKFEVAEGQKQLNGAFIDIDEKTGKARKITRIQRFDNQMIY</sequence>
<proteinExistence type="predicted"/>
<protein>
    <submittedName>
        <fullName evidence="1">Metallophosphoesterase (TIGR00282 family)</fullName>
    </submittedName>
</protein>
<name>A0ABS2SQD0_9BACI</name>
<dbReference type="Pfam" id="PF13277">
    <property type="entry name" value="YmdB"/>
    <property type="match status" value="1"/>
</dbReference>
<dbReference type="PANTHER" id="PTHR36303:SF1">
    <property type="entry name" value="2',3'-CYCLIC-NUCLEOTIDE 2'-PHOSPHODIESTERASE"/>
    <property type="match status" value="1"/>
</dbReference>
<keyword evidence="2" id="KW-1185">Reference proteome</keyword>
<dbReference type="InterPro" id="IPR005235">
    <property type="entry name" value="YmdB-like"/>
</dbReference>
<comment type="caution">
    <text evidence="1">The sequence shown here is derived from an EMBL/GenBank/DDBJ whole genome shotgun (WGS) entry which is preliminary data.</text>
</comment>
<dbReference type="PANTHER" id="PTHR36303">
    <property type="entry name" value="2',3'-CYCLIC-NUCLEOTIDE 2'-PHOSPHODIESTERASE"/>
    <property type="match status" value="1"/>
</dbReference>
<evidence type="ECO:0000313" key="1">
    <source>
        <dbReference type="EMBL" id="MBM7837722.1"/>
    </source>
</evidence>
<accession>A0ABS2SQD0</accession>
<dbReference type="RefSeq" id="WP_204464766.1">
    <property type="nucleotide sequence ID" value="NZ_JAFBCV010000002.1"/>
</dbReference>
<dbReference type="EMBL" id="JAFBCV010000002">
    <property type="protein sequence ID" value="MBM7837722.1"/>
    <property type="molecule type" value="Genomic_DNA"/>
</dbReference>
<dbReference type="Proteomes" id="UP001179280">
    <property type="component" value="Unassembled WGS sequence"/>
</dbReference>
<dbReference type="NCBIfam" id="TIGR00282">
    <property type="entry name" value="TIGR00282 family metallophosphoesterase"/>
    <property type="match status" value="1"/>
</dbReference>
<reference evidence="1" key="1">
    <citation type="submission" date="2021-01" db="EMBL/GenBank/DDBJ databases">
        <title>Genomic Encyclopedia of Type Strains, Phase IV (KMG-IV): sequencing the most valuable type-strain genomes for metagenomic binning, comparative biology and taxonomic classification.</title>
        <authorList>
            <person name="Goeker M."/>
        </authorList>
    </citation>
    <scope>NUCLEOTIDE SEQUENCE</scope>
    <source>
        <strain evidence="1">DSM 21943</strain>
    </source>
</reference>
<gene>
    <name evidence="1" type="ORF">JOC54_000953</name>
</gene>
<dbReference type="SUPFAM" id="SSF56300">
    <property type="entry name" value="Metallo-dependent phosphatases"/>
    <property type="match status" value="1"/>
</dbReference>
<dbReference type="CDD" id="cd07382">
    <property type="entry name" value="MPP_DR1281"/>
    <property type="match status" value="1"/>
</dbReference>
<dbReference type="InterPro" id="IPR029052">
    <property type="entry name" value="Metallo-depent_PP-like"/>
</dbReference>
<dbReference type="Gene3D" id="3.60.21.10">
    <property type="match status" value="1"/>
</dbReference>
<dbReference type="PIRSF" id="PIRSF004789">
    <property type="entry name" value="DR1281"/>
    <property type="match status" value="1"/>
</dbReference>
<organism evidence="1 2">
    <name type="scientific">Shouchella xiaoxiensis</name>
    <dbReference type="NCBI Taxonomy" id="766895"/>
    <lineage>
        <taxon>Bacteria</taxon>
        <taxon>Bacillati</taxon>
        <taxon>Bacillota</taxon>
        <taxon>Bacilli</taxon>
        <taxon>Bacillales</taxon>
        <taxon>Bacillaceae</taxon>
        <taxon>Shouchella</taxon>
    </lineage>
</organism>
<evidence type="ECO:0000313" key="2">
    <source>
        <dbReference type="Proteomes" id="UP001179280"/>
    </source>
</evidence>